<protein>
    <submittedName>
        <fullName evidence="1">Uncharacterized protein</fullName>
    </submittedName>
</protein>
<dbReference type="AlphaFoldDB" id="A0A2Z4Y921"/>
<evidence type="ECO:0000313" key="2">
    <source>
        <dbReference type="Proteomes" id="UP000262583"/>
    </source>
</evidence>
<reference evidence="1 2" key="1">
    <citation type="submission" date="2018-05" db="EMBL/GenBank/DDBJ databases">
        <title>A metagenomic window into the 2 km-deep terrestrial subsurface aquifer revealed taxonomically and functionally diverse microbial community comprising novel uncultured bacterial lineages.</title>
        <authorList>
            <person name="Kadnikov V.V."/>
            <person name="Mardanov A.V."/>
            <person name="Beletsky A.V."/>
            <person name="Banks D."/>
            <person name="Pimenov N.V."/>
            <person name="Frank Y.A."/>
            <person name="Karnachuk O.V."/>
            <person name="Ravin N.V."/>
        </authorList>
    </citation>
    <scope>NUCLEOTIDE SEQUENCE [LARGE SCALE GENOMIC DNA]</scope>
    <source>
        <strain evidence="1">BY</strain>
    </source>
</reference>
<dbReference type="KEGG" id="schv:BRCON_2138"/>
<sequence>MPTKMRTQAESMRDVGESLAFGGLRLFLGTELRHIIGDVMHGSGV</sequence>
<organism evidence="1 2">
    <name type="scientific">Sumerlaea chitinivorans</name>
    <dbReference type="NCBI Taxonomy" id="2250252"/>
    <lineage>
        <taxon>Bacteria</taxon>
        <taxon>Candidatus Sumerlaeota</taxon>
        <taxon>Candidatus Sumerlaeia</taxon>
        <taxon>Candidatus Sumerlaeales</taxon>
        <taxon>Candidatus Sumerlaeaceae</taxon>
        <taxon>Candidatus Sumerlaea</taxon>
    </lineage>
</organism>
<name>A0A2Z4Y921_SUMC1</name>
<dbReference type="Proteomes" id="UP000262583">
    <property type="component" value="Chromosome"/>
</dbReference>
<dbReference type="EMBL" id="CP030759">
    <property type="protein sequence ID" value="AXA36915.1"/>
    <property type="molecule type" value="Genomic_DNA"/>
</dbReference>
<accession>A0A2Z4Y921</accession>
<proteinExistence type="predicted"/>
<evidence type="ECO:0000313" key="1">
    <source>
        <dbReference type="EMBL" id="AXA36915.1"/>
    </source>
</evidence>
<gene>
    <name evidence="1" type="ORF">BRCON_2138</name>
</gene>